<dbReference type="Pfam" id="PF08479">
    <property type="entry name" value="POTRA_2"/>
    <property type="match status" value="1"/>
</dbReference>
<feature type="domain" description="POTRA" evidence="3">
    <location>
        <begin position="30"/>
        <end position="105"/>
    </location>
</feature>
<dbReference type="InterPro" id="IPR051544">
    <property type="entry name" value="TPS_OM_transporter"/>
</dbReference>
<dbReference type="GO" id="GO:0008320">
    <property type="term" value="F:protein transmembrane transporter activity"/>
    <property type="evidence" value="ECO:0007669"/>
    <property type="project" value="TreeGrafter"/>
</dbReference>
<dbReference type="GO" id="GO:0098046">
    <property type="term" value="C:type V protein secretion system complex"/>
    <property type="evidence" value="ECO:0007669"/>
    <property type="project" value="TreeGrafter"/>
</dbReference>
<keyword evidence="5" id="KW-1185">Reference proteome</keyword>
<evidence type="ECO:0000313" key="5">
    <source>
        <dbReference type="Proteomes" id="UP000095401"/>
    </source>
</evidence>
<dbReference type="AlphaFoldDB" id="A0A1D8IQZ1"/>
<organism evidence="4 5">
    <name type="scientific">Acidihalobacter yilgarnensis</name>
    <dbReference type="NCBI Taxonomy" id="2819280"/>
    <lineage>
        <taxon>Bacteria</taxon>
        <taxon>Pseudomonadati</taxon>
        <taxon>Pseudomonadota</taxon>
        <taxon>Gammaproteobacteria</taxon>
        <taxon>Chromatiales</taxon>
        <taxon>Ectothiorhodospiraceae</taxon>
        <taxon>Acidihalobacter</taxon>
    </lineage>
</organism>
<accession>A0A1D8IQZ1</accession>
<dbReference type="InterPro" id="IPR013686">
    <property type="entry name" value="Polypept-transport_assoc_ShlB"/>
</dbReference>
<keyword evidence="2" id="KW-0472">Membrane</keyword>
<dbReference type="PANTHER" id="PTHR34597">
    <property type="entry name" value="SLR1661 PROTEIN"/>
    <property type="match status" value="1"/>
</dbReference>
<comment type="subcellular location">
    <subcellularLocation>
        <location evidence="1">Membrane</location>
    </subcellularLocation>
</comment>
<dbReference type="Gene3D" id="3.10.20.310">
    <property type="entry name" value="membrane protein fhac"/>
    <property type="match status" value="1"/>
</dbReference>
<proteinExistence type="predicted"/>
<evidence type="ECO:0000256" key="2">
    <source>
        <dbReference type="ARBA" id="ARBA00023136"/>
    </source>
</evidence>
<dbReference type="PROSITE" id="PS51779">
    <property type="entry name" value="POTRA"/>
    <property type="match status" value="1"/>
</dbReference>
<dbReference type="Proteomes" id="UP000095401">
    <property type="component" value="Chromosome"/>
</dbReference>
<name>A0A1D8IQZ1_9GAMM</name>
<reference evidence="5" key="1">
    <citation type="submission" date="2016-09" db="EMBL/GenBank/DDBJ databases">
        <title>Acidihalobacter prosperus F5.</title>
        <authorList>
            <person name="Khaleque H.N."/>
            <person name="Ramsay J.P."/>
            <person name="Kaksonen A.H."/>
            <person name="Boxall N.J."/>
            <person name="Watkin E.L.J."/>
        </authorList>
    </citation>
    <scope>NUCLEOTIDE SEQUENCE [LARGE SCALE GENOMIC DNA]</scope>
    <source>
        <strain evidence="5">F5</strain>
    </source>
</reference>
<dbReference type="GO" id="GO:0016020">
    <property type="term" value="C:membrane"/>
    <property type="evidence" value="ECO:0007669"/>
    <property type="project" value="UniProtKB-SubCell"/>
</dbReference>
<protein>
    <recommendedName>
        <fullName evidence="3">POTRA domain-containing protein</fullName>
    </recommendedName>
</protein>
<sequence length="116" mass="13115">MDRSHEKIKKIEINDKKHKIYSNSKIGIKIPIKKIIIVGNKIIPSGVLRSVVDPAEGRLLSLRELESLAGKITDLYRDRGYFLSRAYVPAQTINNGIVEIDVVEVVYGGGFYQKQF</sequence>
<dbReference type="KEGG" id="aprs:BI364_13960"/>
<dbReference type="InterPro" id="IPR034746">
    <property type="entry name" value="POTRA"/>
</dbReference>
<evidence type="ECO:0000256" key="1">
    <source>
        <dbReference type="ARBA" id="ARBA00004370"/>
    </source>
</evidence>
<evidence type="ECO:0000259" key="3">
    <source>
        <dbReference type="PROSITE" id="PS51779"/>
    </source>
</evidence>
<dbReference type="PANTHER" id="PTHR34597:SF3">
    <property type="entry name" value="OUTER MEMBRANE TRANSPORTER CDIB"/>
    <property type="match status" value="1"/>
</dbReference>
<evidence type="ECO:0000313" key="4">
    <source>
        <dbReference type="EMBL" id="AOU98912.1"/>
    </source>
</evidence>
<gene>
    <name evidence="4" type="ORF">BI364_13960</name>
</gene>
<dbReference type="GO" id="GO:0046819">
    <property type="term" value="P:protein secretion by the type V secretion system"/>
    <property type="evidence" value="ECO:0007669"/>
    <property type="project" value="TreeGrafter"/>
</dbReference>
<dbReference type="EMBL" id="CP017415">
    <property type="protein sequence ID" value="AOU98912.1"/>
    <property type="molecule type" value="Genomic_DNA"/>
</dbReference>